<evidence type="ECO:0000256" key="1">
    <source>
        <dbReference type="SAM" id="Phobius"/>
    </source>
</evidence>
<evidence type="ECO:0000313" key="2">
    <source>
        <dbReference type="EMBL" id="BAG44605.1"/>
    </source>
</evidence>
<name>A0A0H3KHE3_BURM1</name>
<proteinExistence type="predicted"/>
<dbReference type="HOGENOM" id="CLU_189738_0_0_4"/>
<protein>
    <submittedName>
        <fullName evidence="2">Uncharacterized protein</fullName>
    </submittedName>
</protein>
<evidence type="ECO:0000313" key="3">
    <source>
        <dbReference type="Proteomes" id="UP000008815"/>
    </source>
</evidence>
<keyword evidence="1" id="KW-0812">Transmembrane</keyword>
<dbReference type="EMBL" id="AP009385">
    <property type="protein sequence ID" value="BAG44605.1"/>
    <property type="molecule type" value="Genomic_DNA"/>
</dbReference>
<accession>A0A0H3KHE3</accession>
<reference evidence="2 3" key="1">
    <citation type="submission" date="2007-04" db="EMBL/GenBank/DDBJ databases">
        <title>Complete genome sequence of Burkholderia multivorans ATCC 17616.</title>
        <authorList>
            <person name="Ohtsubo Y."/>
            <person name="Yamashita A."/>
            <person name="Kurokawa K."/>
            <person name="Takami H."/>
            <person name="Yuhara S."/>
            <person name="Nishiyama E."/>
            <person name="Endo R."/>
            <person name="Miyazaki R."/>
            <person name="Ono A."/>
            <person name="Yano K."/>
            <person name="Ito M."/>
            <person name="Sota M."/>
            <person name="Yuji N."/>
            <person name="Hattori M."/>
            <person name="Tsuda M."/>
        </authorList>
    </citation>
    <scope>NUCLEOTIDE SEQUENCE [LARGE SCALE GENOMIC DNA]</scope>
    <source>
        <strain evidence="3">ATCC 17616 / 249</strain>
    </source>
</reference>
<dbReference type="Proteomes" id="UP000008815">
    <property type="component" value="Chromosome 1"/>
</dbReference>
<dbReference type="STRING" id="395019.BMULJ_02715"/>
<feature type="transmembrane region" description="Helical" evidence="1">
    <location>
        <begin position="6"/>
        <end position="28"/>
    </location>
</feature>
<keyword evidence="1" id="KW-1133">Transmembrane helix</keyword>
<organism evidence="2 3">
    <name type="scientific">Burkholderia multivorans (strain ATCC 17616 / 249)</name>
    <dbReference type="NCBI Taxonomy" id="395019"/>
    <lineage>
        <taxon>Bacteria</taxon>
        <taxon>Pseudomonadati</taxon>
        <taxon>Pseudomonadota</taxon>
        <taxon>Betaproteobacteria</taxon>
        <taxon>Burkholderiales</taxon>
        <taxon>Burkholderiaceae</taxon>
        <taxon>Burkholderia</taxon>
        <taxon>Burkholderia cepacia complex</taxon>
    </lineage>
</organism>
<dbReference type="KEGG" id="bmj:BMULJ_02715"/>
<dbReference type="AlphaFoldDB" id="A0A0H3KHE3"/>
<keyword evidence="3" id="KW-1185">Reference proteome</keyword>
<keyword evidence="1" id="KW-0472">Membrane</keyword>
<sequence length="88" mass="9961">MGETWMGLAIGGSALTVALTVAIALHWLERRRARRLRDFDHHDCWLVAYGKSIVRRPATRARRVRAPAAIARLKTRSSPIAPFVSRDR</sequence>
<gene>
    <name evidence="2" type="ordered locus">BMULJ_02715</name>
</gene>
<dbReference type="eggNOG" id="ENOG503130Y">
    <property type="taxonomic scope" value="Bacteria"/>
</dbReference>